<evidence type="ECO:0000313" key="1">
    <source>
        <dbReference type="EMBL" id="PTQ36927.1"/>
    </source>
</evidence>
<evidence type="ECO:0000313" key="2">
    <source>
        <dbReference type="Proteomes" id="UP000244005"/>
    </source>
</evidence>
<dbReference type="AlphaFoldDB" id="A0A2R6WSU4"/>
<sequence length="164" mass="18623">MVHELTEHPAWRRQQCSFRQHSAAKDTDSGEEGVEEVCKGFRLCPRRCPSVPSASCLHELWRRLSFPHPPASNRQRLPGQRPRLTFNFLSHLSGSRLLQSRRPRPHLFAFVARVVHLTLWSSVPALSRVAGWGPTVSHCGVQLSRSDDLSAFLRGSENHSKRES</sequence>
<proteinExistence type="predicted"/>
<name>A0A2R6WSU4_MARPO</name>
<protein>
    <submittedName>
        <fullName evidence="1">Uncharacterized protein</fullName>
    </submittedName>
</protein>
<keyword evidence="2" id="KW-1185">Reference proteome</keyword>
<accession>A0A2R6WSU4</accession>
<reference evidence="2" key="1">
    <citation type="journal article" date="2017" name="Cell">
        <title>Insights into land plant evolution garnered from the Marchantia polymorpha genome.</title>
        <authorList>
            <person name="Bowman J.L."/>
            <person name="Kohchi T."/>
            <person name="Yamato K.T."/>
            <person name="Jenkins J."/>
            <person name="Shu S."/>
            <person name="Ishizaki K."/>
            <person name="Yamaoka S."/>
            <person name="Nishihama R."/>
            <person name="Nakamura Y."/>
            <person name="Berger F."/>
            <person name="Adam C."/>
            <person name="Aki S.S."/>
            <person name="Althoff F."/>
            <person name="Araki T."/>
            <person name="Arteaga-Vazquez M.A."/>
            <person name="Balasubrmanian S."/>
            <person name="Barry K."/>
            <person name="Bauer D."/>
            <person name="Boehm C.R."/>
            <person name="Briginshaw L."/>
            <person name="Caballero-Perez J."/>
            <person name="Catarino B."/>
            <person name="Chen F."/>
            <person name="Chiyoda S."/>
            <person name="Chovatia M."/>
            <person name="Davies K.M."/>
            <person name="Delmans M."/>
            <person name="Demura T."/>
            <person name="Dierschke T."/>
            <person name="Dolan L."/>
            <person name="Dorantes-Acosta A.E."/>
            <person name="Eklund D.M."/>
            <person name="Florent S.N."/>
            <person name="Flores-Sandoval E."/>
            <person name="Fujiyama A."/>
            <person name="Fukuzawa H."/>
            <person name="Galik B."/>
            <person name="Grimanelli D."/>
            <person name="Grimwood J."/>
            <person name="Grossniklaus U."/>
            <person name="Hamada T."/>
            <person name="Haseloff J."/>
            <person name="Hetherington A.J."/>
            <person name="Higo A."/>
            <person name="Hirakawa Y."/>
            <person name="Hundley H.N."/>
            <person name="Ikeda Y."/>
            <person name="Inoue K."/>
            <person name="Inoue S.I."/>
            <person name="Ishida S."/>
            <person name="Jia Q."/>
            <person name="Kakita M."/>
            <person name="Kanazawa T."/>
            <person name="Kawai Y."/>
            <person name="Kawashima T."/>
            <person name="Kennedy M."/>
            <person name="Kinose K."/>
            <person name="Kinoshita T."/>
            <person name="Kohara Y."/>
            <person name="Koide E."/>
            <person name="Komatsu K."/>
            <person name="Kopischke S."/>
            <person name="Kubo M."/>
            <person name="Kyozuka J."/>
            <person name="Lagercrantz U."/>
            <person name="Lin S.S."/>
            <person name="Lindquist E."/>
            <person name="Lipzen A.M."/>
            <person name="Lu C.W."/>
            <person name="De Luna E."/>
            <person name="Martienssen R.A."/>
            <person name="Minamino N."/>
            <person name="Mizutani M."/>
            <person name="Mizutani M."/>
            <person name="Mochizuki N."/>
            <person name="Monte I."/>
            <person name="Mosher R."/>
            <person name="Nagasaki H."/>
            <person name="Nakagami H."/>
            <person name="Naramoto S."/>
            <person name="Nishitani K."/>
            <person name="Ohtani M."/>
            <person name="Okamoto T."/>
            <person name="Okumura M."/>
            <person name="Phillips J."/>
            <person name="Pollak B."/>
            <person name="Reinders A."/>
            <person name="Rovekamp M."/>
            <person name="Sano R."/>
            <person name="Sawa S."/>
            <person name="Schmid M.W."/>
            <person name="Shirakawa M."/>
            <person name="Solano R."/>
            <person name="Spunde A."/>
            <person name="Suetsugu N."/>
            <person name="Sugano S."/>
            <person name="Sugiyama A."/>
            <person name="Sun R."/>
            <person name="Suzuki Y."/>
            <person name="Takenaka M."/>
            <person name="Takezawa D."/>
            <person name="Tomogane H."/>
            <person name="Tsuzuki M."/>
            <person name="Ueda T."/>
            <person name="Umeda M."/>
            <person name="Ward J.M."/>
            <person name="Watanabe Y."/>
            <person name="Yazaki K."/>
            <person name="Yokoyama R."/>
            <person name="Yoshitake Y."/>
            <person name="Yotsui I."/>
            <person name="Zachgo S."/>
            <person name="Schmutz J."/>
        </authorList>
    </citation>
    <scope>NUCLEOTIDE SEQUENCE [LARGE SCALE GENOMIC DNA]</scope>
    <source>
        <strain evidence="2">Tak-1</strain>
    </source>
</reference>
<gene>
    <name evidence="1" type="ORF">MARPO_0060s0021</name>
</gene>
<dbReference type="EMBL" id="KZ772732">
    <property type="protein sequence ID" value="PTQ36927.1"/>
    <property type="molecule type" value="Genomic_DNA"/>
</dbReference>
<organism evidence="1 2">
    <name type="scientific">Marchantia polymorpha</name>
    <name type="common">Common liverwort</name>
    <name type="synonym">Marchantia aquatica</name>
    <dbReference type="NCBI Taxonomy" id="3197"/>
    <lineage>
        <taxon>Eukaryota</taxon>
        <taxon>Viridiplantae</taxon>
        <taxon>Streptophyta</taxon>
        <taxon>Embryophyta</taxon>
        <taxon>Marchantiophyta</taxon>
        <taxon>Marchantiopsida</taxon>
        <taxon>Marchantiidae</taxon>
        <taxon>Marchantiales</taxon>
        <taxon>Marchantiaceae</taxon>
        <taxon>Marchantia</taxon>
    </lineage>
</organism>
<dbReference type="Proteomes" id="UP000244005">
    <property type="component" value="Unassembled WGS sequence"/>
</dbReference>